<dbReference type="OMA" id="VEENEMW"/>
<name>A0A200QTA3_MACCD</name>
<dbReference type="OrthoDB" id="552995at2759"/>
<gene>
    <name evidence="2" type="ORF">BVC80_1767g16</name>
</gene>
<comment type="caution">
    <text evidence="2">The sequence shown here is derived from an EMBL/GenBank/DDBJ whole genome shotgun (WGS) entry which is preliminary data.</text>
</comment>
<evidence type="ECO:0000313" key="3">
    <source>
        <dbReference type="Proteomes" id="UP000195402"/>
    </source>
</evidence>
<feature type="region of interest" description="Disordered" evidence="1">
    <location>
        <begin position="336"/>
        <end position="403"/>
    </location>
</feature>
<dbReference type="PANTHER" id="PTHR34684:SF1">
    <property type="entry name" value="OS08G0192200 PROTEIN"/>
    <property type="match status" value="1"/>
</dbReference>
<proteinExistence type="predicted"/>
<evidence type="ECO:0000313" key="2">
    <source>
        <dbReference type="EMBL" id="OVA13694.1"/>
    </source>
</evidence>
<evidence type="ECO:0000256" key="1">
    <source>
        <dbReference type="SAM" id="MobiDB-lite"/>
    </source>
</evidence>
<dbReference type="Proteomes" id="UP000195402">
    <property type="component" value="Unassembled WGS sequence"/>
</dbReference>
<dbReference type="PANTHER" id="PTHR34684">
    <property type="entry name" value="OS08G0192200 PROTEIN"/>
    <property type="match status" value="1"/>
</dbReference>
<dbReference type="AlphaFoldDB" id="A0A200QTA3"/>
<feature type="compositionally biased region" description="Basic residues" evidence="1">
    <location>
        <begin position="372"/>
        <end position="403"/>
    </location>
</feature>
<feature type="compositionally biased region" description="Low complexity" evidence="1">
    <location>
        <begin position="340"/>
        <end position="349"/>
    </location>
</feature>
<organism evidence="2 3">
    <name type="scientific">Macleaya cordata</name>
    <name type="common">Five-seeded plume-poppy</name>
    <name type="synonym">Bocconia cordata</name>
    <dbReference type="NCBI Taxonomy" id="56857"/>
    <lineage>
        <taxon>Eukaryota</taxon>
        <taxon>Viridiplantae</taxon>
        <taxon>Streptophyta</taxon>
        <taxon>Embryophyta</taxon>
        <taxon>Tracheophyta</taxon>
        <taxon>Spermatophyta</taxon>
        <taxon>Magnoliopsida</taxon>
        <taxon>Ranunculales</taxon>
        <taxon>Papaveraceae</taxon>
        <taxon>Papaveroideae</taxon>
        <taxon>Macleaya</taxon>
    </lineage>
</organism>
<dbReference type="InParanoid" id="A0A200QTA3"/>
<dbReference type="FunCoup" id="A0A200QTA3">
    <property type="interactions" value="1055"/>
</dbReference>
<accession>A0A200QTA3</accession>
<dbReference type="EMBL" id="MVGT01001100">
    <property type="protein sequence ID" value="OVA13694.1"/>
    <property type="molecule type" value="Genomic_DNA"/>
</dbReference>
<sequence length="403" mass="45866">MSLLRAKRAWVITHVACLDIQRNGSLWDNVADFEAIIRDEEGKVLAAAAGSSKHKSILRFMKYKGWRWVYVWQSLMASNVYKLGSISHPYITRGLHHTQARRYPKIEAPAAPPSSSSGPALRELSCPANLGLCLVILGQMDLETENRIAAMLMREAAELRCQAEKEGVHAYLQPKVRGRPNSRFLAATVRGVQQANRAVEVSEMWRVRQKELELDNKRQGRSRDENSSRRHSDHSPSTRSTRHRETDDDLCTSSKRTIEECHSNGDGSGLRDEEVEEFLHSRVKRGRGAIGSRMDETGPYLPPLHSEDSKEKLLAISNDVRVKEDWEHRVLLGPEKPTSLKKSSWKSSSENNSDQEGSWKKVKKVESVSSSKKQHSKKHKSKDKSRDKKKAKKSKHRHRSRSR</sequence>
<protein>
    <submittedName>
        <fullName evidence="2">Uncharacterized protein</fullName>
    </submittedName>
</protein>
<feature type="compositionally biased region" description="Basic and acidic residues" evidence="1">
    <location>
        <begin position="212"/>
        <end position="236"/>
    </location>
</feature>
<reference evidence="2 3" key="1">
    <citation type="journal article" date="2017" name="Mol. Plant">
        <title>The Genome of Medicinal Plant Macleaya cordata Provides New Insights into Benzylisoquinoline Alkaloids Metabolism.</title>
        <authorList>
            <person name="Liu X."/>
            <person name="Liu Y."/>
            <person name="Huang P."/>
            <person name="Ma Y."/>
            <person name="Qing Z."/>
            <person name="Tang Q."/>
            <person name="Cao H."/>
            <person name="Cheng P."/>
            <person name="Zheng Y."/>
            <person name="Yuan Z."/>
            <person name="Zhou Y."/>
            <person name="Liu J."/>
            <person name="Tang Z."/>
            <person name="Zhuo Y."/>
            <person name="Zhang Y."/>
            <person name="Yu L."/>
            <person name="Huang J."/>
            <person name="Yang P."/>
            <person name="Peng Q."/>
            <person name="Zhang J."/>
            <person name="Jiang W."/>
            <person name="Zhang Z."/>
            <person name="Lin K."/>
            <person name="Ro D.K."/>
            <person name="Chen X."/>
            <person name="Xiong X."/>
            <person name="Shang Y."/>
            <person name="Huang S."/>
            <person name="Zeng J."/>
        </authorList>
    </citation>
    <scope>NUCLEOTIDE SEQUENCE [LARGE SCALE GENOMIC DNA]</scope>
    <source>
        <strain evidence="3">cv. BLH2017</strain>
        <tissue evidence="2">Root</tissue>
    </source>
</reference>
<keyword evidence="3" id="KW-1185">Reference proteome</keyword>
<feature type="region of interest" description="Disordered" evidence="1">
    <location>
        <begin position="212"/>
        <end position="251"/>
    </location>
</feature>
<dbReference type="STRING" id="56857.A0A200QTA3"/>